<name>A0A0S4QJ58_9ACTN</name>
<evidence type="ECO:0000259" key="2">
    <source>
        <dbReference type="SMART" id="SM00587"/>
    </source>
</evidence>
<dbReference type="RefSeq" id="WP_091273269.1">
    <property type="nucleotide sequence ID" value="NZ_FAOZ01000004.1"/>
</dbReference>
<dbReference type="PANTHER" id="PTHR11012">
    <property type="entry name" value="PROTEIN KINASE-LIKE DOMAIN-CONTAINING"/>
    <property type="match status" value="1"/>
</dbReference>
<accession>A0A0S4QJ58</accession>
<dbReference type="InterPro" id="IPR015897">
    <property type="entry name" value="CHK_kinase-like"/>
</dbReference>
<keyword evidence="4" id="KW-1185">Reference proteome</keyword>
<dbReference type="InterPro" id="IPR004119">
    <property type="entry name" value="EcKL"/>
</dbReference>
<dbReference type="PANTHER" id="PTHR11012:SF30">
    <property type="entry name" value="PROTEIN KINASE-LIKE DOMAIN-CONTAINING"/>
    <property type="match status" value="1"/>
</dbReference>
<dbReference type="Pfam" id="PF02958">
    <property type="entry name" value="EcKL"/>
    <property type="match status" value="1"/>
</dbReference>
<dbReference type="SUPFAM" id="SSF56112">
    <property type="entry name" value="Protein kinase-like (PK-like)"/>
    <property type="match status" value="1"/>
</dbReference>
<feature type="compositionally biased region" description="Basic and acidic residues" evidence="1">
    <location>
        <begin position="1"/>
        <end position="21"/>
    </location>
</feature>
<feature type="domain" description="CHK kinase-like" evidence="2">
    <location>
        <begin position="146"/>
        <end position="322"/>
    </location>
</feature>
<dbReference type="Gene3D" id="3.90.1200.10">
    <property type="match status" value="1"/>
</dbReference>
<dbReference type="GO" id="GO:0016740">
    <property type="term" value="F:transferase activity"/>
    <property type="evidence" value="ECO:0007669"/>
    <property type="project" value="UniProtKB-KW"/>
</dbReference>
<organism evidence="3 4">
    <name type="scientific">Parafrankia irregularis</name>
    <dbReference type="NCBI Taxonomy" id="795642"/>
    <lineage>
        <taxon>Bacteria</taxon>
        <taxon>Bacillati</taxon>
        <taxon>Actinomycetota</taxon>
        <taxon>Actinomycetes</taxon>
        <taxon>Frankiales</taxon>
        <taxon>Frankiaceae</taxon>
        <taxon>Parafrankia</taxon>
    </lineage>
</organism>
<dbReference type="Proteomes" id="UP000198802">
    <property type="component" value="Unassembled WGS sequence"/>
</dbReference>
<keyword evidence="3" id="KW-0808">Transferase</keyword>
<feature type="region of interest" description="Disordered" evidence="1">
    <location>
        <begin position="1"/>
        <end position="32"/>
    </location>
</feature>
<dbReference type="SMART" id="SM00587">
    <property type="entry name" value="CHK"/>
    <property type="match status" value="1"/>
</dbReference>
<evidence type="ECO:0000313" key="4">
    <source>
        <dbReference type="Proteomes" id="UP000198802"/>
    </source>
</evidence>
<evidence type="ECO:0000256" key="1">
    <source>
        <dbReference type="SAM" id="MobiDB-lite"/>
    </source>
</evidence>
<dbReference type="EMBL" id="FAOZ01000004">
    <property type="protein sequence ID" value="CUU55106.1"/>
    <property type="molecule type" value="Genomic_DNA"/>
</dbReference>
<sequence length="383" mass="41985">MPTSHEPSHEPDHEPDHDEPNHGWNAGDRVPVVDDPAAVTPQWLTAALRAGGTEAEIIAVSHEAIGTGQLGASYRFHLQARPGQDGSAPSTVVIKMAAGDLRTRSLIATAYRQETGFYRVFAPSARIRVPRCWYAGLADDGLSFTLVLEDAHPASPGRQVQGCTTDQATAAVRNLAGLHAPFWNDDTLTEQATWLRRTSETALRSMREVLVSAADTFVARFRADLSVADADVLLRTADQIARWGRRIRHRTSLIHGDYRLDNLLFTADGQVVTVDWQTLEAGFPGRDLAYFLSTALPAPQRRRQETSLVAAYHERLLRHGVTDYPLDACFEDYRLGTLHGPMTAMIGCVYAPGTPTESSDQMFLSMATNCAAAIRELGTLDLL</sequence>
<dbReference type="AlphaFoldDB" id="A0A0S4QJ58"/>
<reference evidence="4" key="1">
    <citation type="submission" date="2015-11" db="EMBL/GenBank/DDBJ databases">
        <authorList>
            <person name="Varghese N."/>
        </authorList>
    </citation>
    <scope>NUCLEOTIDE SEQUENCE [LARGE SCALE GENOMIC DNA]</scope>
    <source>
        <strain evidence="4">DSM 45899</strain>
    </source>
</reference>
<protein>
    <submittedName>
        <fullName evidence="3">Phosphotransferase enzyme family protein</fullName>
    </submittedName>
</protein>
<gene>
    <name evidence="3" type="ORF">Ga0074812_104187</name>
</gene>
<proteinExistence type="predicted"/>
<dbReference type="InterPro" id="IPR011009">
    <property type="entry name" value="Kinase-like_dom_sf"/>
</dbReference>
<evidence type="ECO:0000313" key="3">
    <source>
        <dbReference type="EMBL" id="CUU55106.1"/>
    </source>
</evidence>